<protein>
    <submittedName>
        <fullName evidence="2">Uncharacterized protein</fullName>
    </submittedName>
</protein>
<evidence type="ECO:0000256" key="1">
    <source>
        <dbReference type="SAM" id="Phobius"/>
    </source>
</evidence>
<dbReference type="RefSeq" id="WP_148770996.1">
    <property type="nucleotide sequence ID" value="NZ_VSSS01000010.1"/>
</dbReference>
<dbReference type="AlphaFoldDB" id="A0A5D3KQ83"/>
<keyword evidence="1" id="KW-0472">Membrane</keyword>
<evidence type="ECO:0000313" key="3">
    <source>
        <dbReference type="Proteomes" id="UP000324758"/>
    </source>
</evidence>
<keyword evidence="3" id="KW-1185">Reference proteome</keyword>
<dbReference type="EMBL" id="VSSS01000010">
    <property type="protein sequence ID" value="TYL98793.1"/>
    <property type="molecule type" value="Genomic_DNA"/>
</dbReference>
<proteinExistence type="predicted"/>
<name>A0A5D3KQ83_9BRAD</name>
<dbReference type="Proteomes" id="UP000324758">
    <property type="component" value="Unassembled WGS sequence"/>
</dbReference>
<organism evidence="2 3">
    <name type="scientific">Bradyrhizobium rifense</name>
    <dbReference type="NCBI Taxonomy" id="515499"/>
    <lineage>
        <taxon>Bacteria</taxon>
        <taxon>Pseudomonadati</taxon>
        <taxon>Pseudomonadota</taxon>
        <taxon>Alphaproteobacteria</taxon>
        <taxon>Hyphomicrobiales</taxon>
        <taxon>Nitrobacteraceae</taxon>
        <taxon>Bradyrhizobium</taxon>
    </lineage>
</organism>
<dbReference type="OrthoDB" id="8255312at2"/>
<comment type="caution">
    <text evidence="2">The sequence shown here is derived from an EMBL/GenBank/DDBJ whole genome shotgun (WGS) entry which is preliminary data.</text>
</comment>
<keyword evidence="1" id="KW-0812">Transmembrane</keyword>
<accession>A0A5D3KQ83</accession>
<reference evidence="2 3" key="1">
    <citation type="submission" date="2019-08" db="EMBL/GenBank/DDBJ databases">
        <title>Bradyrhizobium hipponensis sp. nov., a rhizobium isolated from a Lupinus angustifolius root nodule in Tunisia.</title>
        <authorList>
            <person name="Off K."/>
            <person name="Rejili M."/>
            <person name="Mars M."/>
            <person name="Brachmann A."/>
            <person name="Marin M."/>
        </authorList>
    </citation>
    <scope>NUCLEOTIDE SEQUENCE [LARGE SCALE GENOMIC DNA]</scope>
    <source>
        <strain evidence="2 3">CTAW71</strain>
    </source>
</reference>
<gene>
    <name evidence="2" type="ORF">FXB40_04480</name>
</gene>
<feature type="transmembrane region" description="Helical" evidence="1">
    <location>
        <begin position="20"/>
        <end position="47"/>
    </location>
</feature>
<evidence type="ECO:0000313" key="2">
    <source>
        <dbReference type="EMBL" id="TYL98793.1"/>
    </source>
</evidence>
<keyword evidence="1" id="KW-1133">Transmembrane helix</keyword>
<sequence length="68" mass="7133">MSSLFLALLRENPWPGIAVASLNLVVAVSLVGVSLLLGIAISVLAWVHALADREPAPTRQAANRQGFA</sequence>